<proteinExistence type="predicted"/>
<feature type="coiled-coil region" evidence="3">
    <location>
        <begin position="90"/>
        <end position="172"/>
    </location>
</feature>
<keyword evidence="1" id="KW-0677">Repeat</keyword>
<protein>
    <recommendedName>
        <fullName evidence="5">cGMP-dependent protein kinase interacting domain-containing protein</fullName>
    </recommendedName>
</protein>
<accession>A0A8T2PEV4</accession>
<feature type="domain" description="cGMP-dependent protein kinase interacting" evidence="5">
    <location>
        <begin position="82"/>
        <end position="178"/>
    </location>
</feature>
<dbReference type="Pfam" id="PF15898">
    <property type="entry name" value="PRKG1_interact"/>
    <property type="match status" value="1"/>
</dbReference>
<dbReference type="GO" id="GO:0005737">
    <property type="term" value="C:cytoplasm"/>
    <property type="evidence" value="ECO:0007669"/>
    <property type="project" value="TreeGrafter"/>
</dbReference>
<dbReference type="Proteomes" id="UP000824540">
    <property type="component" value="Unassembled WGS sequence"/>
</dbReference>
<dbReference type="InterPro" id="IPR051226">
    <property type="entry name" value="PP1_Regulatory_Subunit"/>
</dbReference>
<dbReference type="Gene3D" id="6.10.250.1820">
    <property type="match status" value="1"/>
</dbReference>
<keyword evidence="3" id="KW-0175">Coiled coil</keyword>
<name>A0A8T2PEV4_9TELE</name>
<dbReference type="GO" id="GO:0004857">
    <property type="term" value="F:enzyme inhibitor activity"/>
    <property type="evidence" value="ECO:0007669"/>
    <property type="project" value="TreeGrafter"/>
</dbReference>
<evidence type="ECO:0000256" key="2">
    <source>
        <dbReference type="ARBA" id="ARBA00023043"/>
    </source>
</evidence>
<dbReference type="EMBL" id="JAFBMS010000008">
    <property type="protein sequence ID" value="KAG9350246.1"/>
    <property type="molecule type" value="Genomic_DNA"/>
</dbReference>
<evidence type="ECO:0000256" key="1">
    <source>
        <dbReference type="ARBA" id="ARBA00022737"/>
    </source>
</evidence>
<feature type="region of interest" description="Disordered" evidence="4">
    <location>
        <begin position="1"/>
        <end position="73"/>
    </location>
</feature>
<sequence>MRQSRRSTQEAEKSVGKNTDLQRSVQPVSPVITIMPAERDIGPAKNTMTDGDKSSQLVVKDRRRRRAERRSTGVVQIPSGELYTMVVKENELLKEKLQETELLLSQNKVELERLRQSQEKNSERPALLDLERFEKRALERKATELEDELKVLADLRADNQRLKDENAALIRVISKLSK</sequence>
<dbReference type="AlphaFoldDB" id="A0A8T2PEV4"/>
<dbReference type="OrthoDB" id="539213at2759"/>
<keyword evidence="2" id="KW-0040">ANK repeat</keyword>
<keyword evidence="7" id="KW-1185">Reference proteome</keyword>
<dbReference type="GO" id="GO:0019208">
    <property type="term" value="F:phosphatase regulator activity"/>
    <property type="evidence" value="ECO:0007669"/>
    <property type="project" value="TreeGrafter"/>
</dbReference>
<gene>
    <name evidence="6" type="ORF">JZ751_026600</name>
</gene>
<dbReference type="PANTHER" id="PTHR24179">
    <property type="entry name" value="PROTEIN PHOSPHATASE 1 REGULATORY SUBUNIT 12"/>
    <property type="match status" value="1"/>
</dbReference>
<evidence type="ECO:0000256" key="4">
    <source>
        <dbReference type="SAM" id="MobiDB-lite"/>
    </source>
</evidence>
<dbReference type="GO" id="GO:0019901">
    <property type="term" value="F:protein kinase binding"/>
    <property type="evidence" value="ECO:0007669"/>
    <property type="project" value="InterPro"/>
</dbReference>
<reference evidence="6" key="1">
    <citation type="thesis" date="2021" institute="BYU ScholarsArchive" country="Provo, UT, USA">
        <title>Applications of and Algorithms for Genome Assembly and Genomic Analyses with an Emphasis on Marine Teleosts.</title>
        <authorList>
            <person name="Pickett B.D."/>
        </authorList>
    </citation>
    <scope>NUCLEOTIDE SEQUENCE</scope>
    <source>
        <strain evidence="6">HI-2016</strain>
    </source>
</reference>
<feature type="compositionally biased region" description="Polar residues" evidence="4">
    <location>
        <begin position="16"/>
        <end position="27"/>
    </location>
</feature>
<dbReference type="InterPro" id="IPR031775">
    <property type="entry name" value="PRKG1_interact"/>
</dbReference>
<dbReference type="PANTHER" id="PTHR24179:SF27">
    <property type="entry name" value="PROTEIN PHOSPHATASE 1 REGULATORY SUBUNIT 12C"/>
    <property type="match status" value="1"/>
</dbReference>
<organism evidence="6 7">
    <name type="scientific">Albula glossodonta</name>
    <name type="common">roundjaw bonefish</name>
    <dbReference type="NCBI Taxonomy" id="121402"/>
    <lineage>
        <taxon>Eukaryota</taxon>
        <taxon>Metazoa</taxon>
        <taxon>Chordata</taxon>
        <taxon>Craniata</taxon>
        <taxon>Vertebrata</taxon>
        <taxon>Euteleostomi</taxon>
        <taxon>Actinopterygii</taxon>
        <taxon>Neopterygii</taxon>
        <taxon>Teleostei</taxon>
        <taxon>Albuliformes</taxon>
        <taxon>Albulidae</taxon>
        <taxon>Albula</taxon>
    </lineage>
</organism>
<evidence type="ECO:0000313" key="6">
    <source>
        <dbReference type="EMBL" id="KAG9350246.1"/>
    </source>
</evidence>
<evidence type="ECO:0000259" key="5">
    <source>
        <dbReference type="Pfam" id="PF15898"/>
    </source>
</evidence>
<evidence type="ECO:0000313" key="7">
    <source>
        <dbReference type="Proteomes" id="UP000824540"/>
    </source>
</evidence>
<feature type="compositionally biased region" description="Polar residues" evidence="4">
    <location>
        <begin position="46"/>
        <end position="57"/>
    </location>
</feature>
<comment type="caution">
    <text evidence="6">The sequence shown here is derived from an EMBL/GenBank/DDBJ whole genome shotgun (WGS) entry which is preliminary data.</text>
</comment>
<evidence type="ECO:0000256" key="3">
    <source>
        <dbReference type="SAM" id="Coils"/>
    </source>
</evidence>